<dbReference type="GO" id="GO:0030313">
    <property type="term" value="C:cell envelope"/>
    <property type="evidence" value="ECO:0007669"/>
    <property type="project" value="UniProtKB-SubCell"/>
</dbReference>
<evidence type="ECO:0000256" key="4">
    <source>
        <dbReference type="ARBA" id="ARBA00022729"/>
    </source>
</evidence>
<keyword evidence="8" id="KW-1185">Reference proteome</keyword>
<dbReference type="Gene3D" id="3.10.105.10">
    <property type="entry name" value="Dipeptide-binding Protein, Domain 3"/>
    <property type="match status" value="1"/>
</dbReference>
<dbReference type="SUPFAM" id="SSF53850">
    <property type="entry name" value="Periplasmic binding protein-like II"/>
    <property type="match status" value="1"/>
</dbReference>
<dbReference type="GO" id="GO:0043190">
    <property type="term" value="C:ATP-binding cassette (ABC) transporter complex"/>
    <property type="evidence" value="ECO:0007669"/>
    <property type="project" value="InterPro"/>
</dbReference>
<reference evidence="7 8" key="1">
    <citation type="submission" date="2018-07" db="EMBL/GenBank/DDBJ databases">
        <title>High-quality-draft genome sequence of Gaiella occulta.</title>
        <authorList>
            <person name="Severino R."/>
            <person name="Froufe H.J.C."/>
            <person name="Rainey F.A."/>
            <person name="Barroso C."/>
            <person name="Albuquerque L."/>
            <person name="Lobo-Da-Cunha A."/>
            <person name="Da Costa M.S."/>
            <person name="Egas C."/>
        </authorList>
    </citation>
    <scope>NUCLEOTIDE SEQUENCE [LARGE SCALE GENOMIC DNA]</scope>
    <source>
        <strain evidence="7 8">F2-233</strain>
    </source>
</reference>
<dbReference type="Proteomes" id="UP000254134">
    <property type="component" value="Unassembled WGS sequence"/>
</dbReference>
<protein>
    <submittedName>
        <fullName evidence="7">ABC-type dipeptide transport system periplasmic component</fullName>
    </submittedName>
</protein>
<evidence type="ECO:0000256" key="5">
    <source>
        <dbReference type="SAM" id="SignalP"/>
    </source>
</evidence>
<evidence type="ECO:0000313" key="8">
    <source>
        <dbReference type="Proteomes" id="UP000254134"/>
    </source>
</evidence>
<keyword evidence="3" id="KW-0813">Transport</keyword>
<dbReference type="GO" id="GO:0042597">
    <property type="term" value="C:periplasmic space"/>
    <property type="evidence" value="ECO:0007669"/>
    <property type="project" value="UniProtKB-ARBA"/>
</dbReference>
<keyword evidence="4 5" id="KW-0732">Signal</keyword>
<dbReference type="InterPro" id="IPR000914">
    <property type="entry name" value="SBP_5_dom"/>
</dbReference>
<feature type="chain" id="PRO_5038624961" evidence="5">
    <location>
        <begin position="23"/>
        <end position="548"/>
    </location>
</feature>
<feature type="domain" description="Solute-binding protein family 5" evidence="6">
    <location>
        <begin position="95"/>
        <end position="462"/>
    </location>
</feature>
<evidence type="ECO:0000256" key="2">
    <source>
        <dbReference type="ARBA" id="ARBA00005695"/>
    </source>
</evidence>
<name>A0A7M2Z0P4_9ACTN</name>
<dbReference type="AlphaFoldDB" id="A0A7M2Z0P4"/>
<dbReference type="Pfam" id="PF00496">
    <property type="entry name" value="SBP_bac_5"/>
    <property type="match status" value="1"/>
</dbReference>
<sequence>MYKRLLLALSLAAVGASLIVAAAVAGTAGTAAPAKAQSSQVTRGGTLRVNVSDTDYEYLDPALAYDSIGWATLYTVNMQLLNYPDKPAKAGGNQLVPEAATGFPVVSKDGKTYTFTVRPGLKFSDGSPITAAAFARAIVRVCHPDQGSPAVAFASNIAGCTAFNEKKGNLTGVRANGQKLTVKLIQADPTFVAQVSMPFFAAVKPTMPINPKGVDVYPSGGPYRIVSREPGRSVVLERNKFYKGNRPANPDRIVITTNTDQNQSLLQVKAGQADYDLGGIPAVQNGPLSEEFGVNKGRYFVNPLVGTGYLALNTSRPTLSNAKARQAVNYAIDRPALLRTRGKFGGQRTDQILPPSLPGYVPADLYPIKGANPTKAKQIWSKGGEINFLHTTSAASVNYAQIAKFNLEQAGFKVNLKPQPFGVAIKTMGTKGNDIDIFAIGWIADYFDPFDFINVLLDGTNIQDTNNNNYAYFNNPKYNAAMKAAAKLTGEARYKAYGKLDVDIMKNAAPWAPVFNFTSRDFIGPRVENFIFQPVYGHAILNALAIKK</sequence>
<dbReference type="InterPro" id="IPR030678">
    <property type="entry name" value="Peptide/Ni-bd"/>
</dbReference>
<reference evidence="8" key="2">
    <citation type="journal article" date="2019" name="MicrobiologyOpen">
        <title>High-quality draft genome sequence of Gaiella occulta isolated from a 150 meter deep mineral water borehole and comparison with the genome sequences of other deep-branching lineages of the phylum Actinobacteria.</title>
        <authorList>
            <person name="Severino R."/>
            <person name="Froufe H.J.C."/>
            <person name="Barroso C."/>
            <person name="Albuquerque L."/>
            <person name="Lobo-da-Cunha A."/>
            <person name="da Costa M.S."/>
            <person name="Egas C."/>
        </authorList>
    </citation>
    <scope>NUCLEOTIDE SEQUENCE [LARGE SCALE GENOMIC DNA]</scope>
    <source>
        <strain evidence="8">F2-233</strain>
    </source>
</reference>
<evidence type="ECO:0000256" key="3">
    <source>
        <dbReference type="ARBA" id="ARBA00022448"/>
    </source>
</evidence>
<accession>A0A7M2Z0P4</accession>
<evidence type="ECO:0000313" key="7">
    <source>
        <dbReference type="EMBL" id="RDI75381.1"/>
    </source>
</evidence>
<feature type="signal peptide" evidence="5">
    <location>
        <begin position="1"/>
        <end position="22"/>
    </location>
</feature>
<evidence type="ECO:0000256" key="1">
    <source>
        <dbReference type="ARBA" id="ARBA00004196"/>
    </source>
</evidence>
<dbReference type="InterPro" id="IPR039424">
    <property type="entry name" value="SBP_5"/>
</dbReference>
<evidence type="ECO:0000259" key="6">
    <source>
        <dbReference type="Pfam" id="PF00496"/>
    </source>
</evidence>
<dbReference type="EMBL" id="QQZY01000002">
    <property type="protein sequence ID" value="RDI75381.1"/>
    <property type="molecule type" value="Genomic_DNA"/>
</dbReference>
<dbReference type="PANTHER" id="PTHR30290">
    <property type="entry name" value="PERIPLASMIC BINDING COMPONENT OF ABC TRANSPORTER"/>
    <property type="match status" value="1"/>
</dbReference>
<comment type="caution">
    <text evidence="7">The sequence shown here is derived from an EMBL/GenBank/DDBJ whole genome shotgun (WGS) entry which is preliminary data.</text>
</comment>
<dbReference type="PANTHER" id="PTHR30290:SF10">
    <property type="entry name" value="PERIPLASMIC OLIGOPEPTIDE-BINDING PROTEIN-RELATED"/>
    <property type="match status" value="1"/>
</dbReference>
<dbReference type="GO" id="GO:1904680">
    <property type="term" value="F:peptide transmembrane transporter activity"/>
    <property type="evidence" value="ECO:0007669"/>
    <property type="project" value="TreeGrafter"/>
</dbReference>
<organism evidence="7 8">
    <name type="scientific">Gaiella occulta</name>
    <dbReference type="NCBI Taxonomy" id="1002870"/>
    <lineage>
        <taxon>Bacteria</taxon>
        <taxon>Bacillati</taxon>
        <taxon>Actinomycetota</taxon>
        <taxon>Thermoleophilia</taxon>
        <taxon>Gaiellales</taxon>
        <taxon>Gaiellaceae</taxon>
        <taxon>Gaiella</taxon>
    </lineage>
</organism>
<dbReference type="GO" id="GO:0015833">
    <property type="term" value="P:peptide transport"/>
    <property type="evidence" value="ECO:0007669"/>
    <property type="project" value="TreeGrafter"/>
</dbReference>
<comment type="subcellular location">
    <subcellularLocation>
        <location evidence="1">Cell envelope</location>
    </subcellularLocation>
</comment>
<comment type="similarity">
    <text evidence="2">Belongs to the bacterial solute-binding protein 5 family.</text>
</comment>
<dbReference type="PIRSF" id="PIRSF002741">
    <property type="entry name" value="MppA"/>
    <property type="match status" value="1"/>
</dbReference>
<gene>
    <name evidence="7" type="ORF">Gocc_1179</name>
</gene>
<proteinExistence type="inferred from homology"/>
<dbReference type="Gene3D" id="3.40.190.10">
    <property type="entry name" value="Periplasmic binding protein-like II"/>
    <property type="match status" value="1"/>
</dbReference>